<gene>
    <name evidence="2" type="ORF">ILEXP_LOCUS44575</name>
</gene>
<evidence type="ECO:0000313" key="3">
    <source>
        <dbReference type="Proteomes" id="UP001642360"/>
    </source>
</evidence>
<reference evidence="2 3" key="1">
    <citation type="submission" date="2024-02" db="EMBL/GenBank/DDBJ databases">
        <authorList>
            <person name="Vignale AGUSTIN F."/>
            <person name="Sosa J E."/>
            <person name="Modenutti C."/>
        </authorList>
    </citation>
    <scope>NUCLEOTIDE SEQUENCE [LARGE SCALE GENOMIC DNA]</scope>
</reference>
<sequence length="96" mass="10759">MGVEVEEEEMDPEIEPETPATTKPGPLTSAPPPRHAHANVSRATSHKTNLRHIQTSVDLHESIIALPLDSLDERQVSLERGHKEMRQEVRRGGHCR</sequence>
<evidence type="ECO:0000256" key="1">
    <source>
        <dbReference type="SAM" id="MobiDB-lite"/>
    </source>
</evidence>
<protein>
    <submittedName>
        <fullName evidence="2">Uncharacterized protein</fullName>
    </submittedName>
</protein>
<organism evidence="2 3">
    <name type="scientific">Ilex paraguariensis</name>
    <name type="common">yerba mate</name>
    <dbReference type="NCBI Taxonomy" id="185542"/>
    <lineage>
        <taxon>Eukaryota</taxon>
        <taxon>Viridiplantae</taxon>
        <taxon>Streptophyta</taxon>
        <taxon>Embryophyta</taxon>
        <taxon>Tracheophyta</taxon>
        <taxon>Spermatophyta</taxon>
        <taxon>Magnoliopsida</taxon>
        <taxon>eudicotyledons</taxon>
        <taxon>Gunneridae</taxon>
        <taxon>Pentapetalae</taxon>
        <taxon>asterids</taxon>
        <taxon>campanulids</taxon>
        <taxon>Aquifoliales</taxon>
        <taxon>Aquifoliaceae</taxon>
        <taxon>Ilex</taxon>
    </lineage>
</organism>
<dbReference type="AlphaFoldDB" id="A0ABC8U3C0"/>
<dbReference type="EMBL" id="CAUOFW020006447">
    <property type="protein sequence ID" value="CAK9174809.1"/>
    <property type="molecule type" value="Genomic_DNA"/>
</dbReference>
<feature type="compositionally biased region" description="Acidic residues" evidence="1">
    <location>
        <begin position="1"/>
        <end position="16"/>
    </location>
</feature>
<feature type="region of interest" description="Disordered" evidence="1">
    <location>
        <begin position="1"/>
        <end position="48"/>
    </location>
</feature>
<evidence type="ECO:0000313" key="2">
    <source>
        <dbReference type="EMBL" id="CAK9174809.1"/>
    </source>
</evidence>
<dbReference type="Proteomes" id="UP001642360">
    <property type="component" value="Unassembled WGS sequence"/>
</dbReference>
<keyword evidence="3" id="KW-1185">Reference proteome</keyword>
<accession>A0ABC8U3C0</accession>
<proteinExistence type="predicted"/>
<comment type="caution">
    <text evidence="2">The sequence shown here is derived from an EMBL/GenBank/DDBJ whole genome shotgun (WGS) entry which is preliminary data.</text>
</comment>
<name>A0ABC8U3C0_9AQUA</name>